<dbReference type="AlphaFoldDB" id="A0A381KP71"/>
<protein>
    <submittedName>
        <fullName evidence="1">GntR family transcriptional regulator</fullName>
    </submittedName>
</protein>
<organism evidence="1">
    <name type="scientific">Clostridioides difficile</name>
    <name type="common">Peptoclostridium difficile</name>
    <dbReference type="NCBI Taxonomy" id="1496"/>
    <lineage>
        <taxon>Bacteria</taxon>
        <taxon>Bacillati</taxon>
        <taxon>Bacillota</taxon>
        <taxon>Clostridia</taxon>
        <taxon>Peptostreptococcales</taxon>
        <taxon>Peptostreptococcaceae</taxon>
        <taxon>Clostridioides</taxon>
    </lineage>
</organism>
<name>A0A381KP71_CLODI</name>
<sequence>MATFKRLQEQAYDYLKELILSGEMIENEIYSETKLASENRYL</sequence>
<reference evidence="1" key="1">
    <citation type="submission" date="2018-06" db="EMBL/GenBank/DDBJ databases">
        <authorList>
            <consortium name="Pathogen Informatics"/>
            <person name="Doyle S."/>
        </authorList>
    </citation>
    <scope>NUCLEOTIDE SEQUENCE</scope>
    <source>
        <strain evidence="1">NCTC13307</strain>
    </source>
</reference>
<evidence type="ECO:0000313" key="1">
    <source>
        <dbReference type="EMBL" id="SUY83695.1"/>
    </source>
</evidence>
<dbReference type="EMBL" id="UFWD01000003">
    <property type="protein sequence ID" value="SUY83695.1"/>
    <property type="molecule type" value="Genomic_DNA"/>
</dbReference>
<gene>
    <name evidence="1" type="ORF">NCTC13307_04827</name>
</gene>
<proteinExistence type="predicted"/>
<accession>A0A381KP71</accession>